<accession>A0A521BH36</accession>
<dbReference type="Proteomes" id="UP000317315">
    <property type="component" value="Unassembled WGS sequence"/>
</dbReference>
<dbReference type="InterPro" id="IPR036520">
    <property type="entry name" value="UPF0759_sf"/>
</dbReference>
<reference evidence="1 2" key="1">
    <citation type="submission" date="2017-05" db="EMBL/GenBank/DDBJ databases">
        <authorList>
            <person name="Varghese N."/>
            <person name="Submissions S."/>
        </authorList>
    </citation>
    <scope>NUCLEOTIDE SEQUENCE [LARGE SCALE GENOMIC DNA]</scope>
    <source>
        <strain evidence="1 2">DSM 16304</strain>
    </source>
</reference>
<evidence type="ECO:0000313" key="1">
    <source>
        <dbReference type="EMBL" id="SMO46406.1"/>
    </source>
</evidence>
<name>A0A521BH36_9BACT</name>
<gene>
    <name evidence="1" type="ORF">SAMN06269117_10569</name>
</gene>
<protein>
    <submittedName>
        <fullName evidence="1">Uncharacterized conserved protein YecE, DUF72 family</fullName>
    </submittedName>
</protein>
<dbReference type="PANTHER" id="PTHR30348">
    <property type="entry name" value="UNCHARACTERIZED PROTEIN YECE"/>
    <property type="match status" value="1"/>
</dbReference>
<dbReference type="AlphaFoldDB" id="A0A521BH36"/>
<dbReference type="PANTHER" id="PTHR30348:SF4">
    <property type="entry name" value="DUF72 DOMAIN-CONTAINING PROTEIN"/>
    <property type="match status" value="1"/>
</dbReference>
<proteinExistence type="predicted"/>
<dbReference type="Pfam" id="PF01904">
    <property type="entry name" value="DUF72"/>
    <property type="match status" value="1"/>
</dbReference>
<sequence>MVFVGISGFFYREWRGIFYPEDLPQSKWLSFYSKHFNGLEVNSTFYRLPKKSSLKRLKRDGESLGFVFKLYRGITHYRKLTDENISPFLEVKEILGERLICLLAQFPSSFRPNQRNLEFLNSLIDRFGNEGILISVELRNSDWKDFLKEIKTTVVCSYFPEGLNWLRDCNGTEELSYFRFHGKELYRGSYSDDELREISERIRKAKSRVKAAFFNNTADGSAVFNALKLKELLGL</sequence>
<dbReference type="RefSeq" id="WP_142934465.1">
    <property type="nucleotide sequence ID" value="NZ_FXTM01000005.1"/>
</dbReference>
<evidence type="ECO:0000313" key="2">
    <source>
        <dbReference type="Proteomes" id="UP000317315"/>
    </source>
</evidence>
<dbReference type="OrthoDB" id="9780310at2"/>
<keyword evidence="2" id="KW-1185">Reference proteome</keyword>
<dbReference type="InterPro" id="IPR002763">
    <property type="entry name" value="DUF72"/>
</dbReference>
<dbReference type="SUPFAM" id="SSF117396">
    <property type="entry name" value="TM1631-like"/>
    <property type="match status" value="1"/>
</dbReference>
<dbReference type="Gene3D" id="3.20.20.410">
    <property type="entry name" value="Protein of unknown function UPF0759"/>
    <property type="match status" value="1"/>
</dbReference>
<dbReference type="EMBL" id="FXTM01000005">
    <property type="protein sequence ID" value="SMO46406.1"/>
    <property type="molecule type" value="Genomic_DNA"/>
</dbReference>
<organism evidence="1 2">
    <name type="scientific">Balnearium lithotrophicum</name>
    <dbReference type="NCBI Taxonomy" id="223788"/>
    <lineage>
        <taxon>Bacteria</taxon>
        <taxon>Pseudomonadati</taxon>
        <taxon>Aquificota</taxon>
        <taxon>Aquificia</taxon>
        <taxon>Desulfurobacteriales</taxon>
        <taxon>Desulfurobacteriaceae</taxon>
        <taxon>Balnearium</taxon>
    </lineage>
</organism>